<evidence type="ECO:0000313" key="2">
    <source>
        <dbReference type="Proteomes" id="UP001164653"/>
    </source>
</evidence>
<protein>
    <submittedName>
        <fullName evidence="1">Uncharacterized protein</fullName>
    </submittedName>
</protein>
<name>A0A9E8SK03_9BACT</name>
<accession>A0A9E8SK03</accession>
<dbReference type="EMBL" id="CP112998">
    <property type="protein sequence ID" value="WAC11433.1"/>
    <property type="molecule type" value="Genomic_DNA"/>
</dbReference>
<dbReference type="KEGG" id="dpf:ON006_27335"/>
<keyword evidence="2" id="KW-1185">Reference proteome</keyword>
<reference evidence="1" key="1">
    <citation type="submission" date="2022-11" db="EMBL/GenBank/DDBJ databases">
        <title>Dyadobacter pollutisoli sp. nov., isolated from plastic dumped soil.</title>
        <authorList>
            <person name="Kim J.M."/>
            <person name="Kim K.R."/>
            <person name="Lee J.K."/>
            <person name="Hao L."/>
            <person name="Jeon C.O."/>
        </authorList>
    </citation>
    <scope>NUCLEOTIDE SEQUENCE</scope>
    <source>
        <strain evidence="1">U1</strain>
    </source>
</reference>
<proteinExistence type="predicted"/>
<dbReference type="RefSeq" id="WP_244821364.1">
    <property type="nucleotide sequence ID" value="NZ_CP112998.1"/>
</dbReference>
<evidence type="ECO:0000313" key="1">
    <source>
        <dbReference type="EMBL" id="WAC11433.1"/>
    </source>
</evidence>
<organism evidence="1 2">
    <name type="scientific">Dyadobacter pollutisoli</name>
    <dbReference type="NCBI Taxonomy" id="2910158"/>
    <lineage>
        <taxon>Bacteria</taxon>
        <taxon>Pseudomonadati</taxon>
        <taxon>Bacteroidota</taxon>
        <taxon>Cytophagia</taxon>
        <taxon>Cytophagales</taxon>
        <taxon>Spirosomataceae</taxon>
        <taxon>Dyadobacter</taxon>
    </lineage>
</organism>
<sequence length="159" mass="18340">MESKKPQKTQTDRLEEMKKLIEQSKDMTSIQPLLFPLEELGDEDISFDSNIFNDIADPDKSHRLYFTMQRMLVDNLPRGKENKPLRQQVYDQKNLFLNRGKALDKNGIRHSSGQMTYISTFLEPAFNVTANWVKSGGGPMHIFMAFYDLNKANGFSLES</sequence>
<dbReference type="Proteomes" id="UP001164653">
    <property type="component" value="Chromosome"/>
</dbReference>
<gene>
    <name evidence="1" type="ORF">ON006_27335</name>
</gene>
<dbReference type="AlphaFoldDB" id="A0A9E8SK03"/>